<protein>
    <submittedName>
        <fullName evidence="2">Uncharacterized protein</fullName>
    </submittedName>
</protein>
<evidence type="ECO:0000313" key="2">
    <source>
        <dbReference type="EMBL" id="PKY57813.1"/>
    </source>
</evidence>
<dbReference type="VEuPathDB" id="FungiDB:FUN_007183"/>
<accession>A0A2I1HFZ6</accession>
<sequence>MYTSYNQNVKLFFAISSAFAIPDIGLKCVYFLLFWLNLLVNRPRFTLLKRDNTIDGKPLHENDFIVFDLKKLIWKELVGNEEVSNKANQWKLRKVKDLIEGTEKWKELEDAPKNKSRLGDLGGMTYRGLEGGSFYEGVNLTSEPTINQLLKCLLKERIILIRSHQ</sequence>
<name>A0A2I1HFZ6_9GLOM</name>
<dbReference type="EMBL" id="LLXI01002712">
    <property type="protein sequence ID" value="PKY57813.1"/>
    <property type="molecule type" value="Genomic_DNA"/>
</dbReference>
<keyword evidence="1" id="KW-0812">Transmembrane</keyword>
<evidence type="ECO:0000313" key="3">
    <source>
        <dbReference type="Proteomes" id="UP000234323"/>
    </source>
</evidence>
<dbReference type="AlphaFoldDB" id="A0A2I1HFZ6"/>
<keyword evidence="3" id="KW-1185">Reference proteome</keyword>
<keyword evidence="1" id="KW-0472">Membrane</keyword>
<keyword evidence="1" id="KW-1133">Transmembrane helix</keyword>
<evidence type="ECO:0000256" key="1">
    <source>
        <dbReference type="SAM" id="Phobius"/>
    </source>
</evidence>
<reference evidence="2 3" key="1">
    <citation type="submission" date="2015-10" db="EMBL/GenBank/DDBJ databases">
        <title>Genome analyses suggest a sexual origin of heterokaryosis in a supposedly ancient asexual fungus.</title>
        <authorList>
            <person name="Ropars J."/>
            <person name="Sedzielewska K."/>
            <person name="Noel J."/>
            <person name="Charron P."/>
            <person name="Farinelli L."/>
            <person name="Marton T."/>
            <person name="Kruger M."/>
            <person name="Pelin A."/>
            <person name="Brachmann A."/>
            <person name="Corradi N."/>
        </authorList>
    </citation>
    <scope>NUCLEOTIDE SEQUENCE [LARGE SCALE GENOMIC DNA]</scope>
    <source>
        <strain evidence="2 3">A4</strain>
    </source>
</reference>
<organism evidence="2 3">
    <name type="scientific">Rhizophagus irregularis</name>
    <dbReference type="NCBI Taxonomy" id="588596"/>
    <lineage>
        <taxon>Eukaryota</taxon>
        <taxon>Fungi</taxon>
        <taxon>Fungi incertae sedis</taxon>
        <taxon>Mucoromycota</taxon>
        <taxon>Glomeromycotina</taxon>
        <taxon>Glomeromycetes</taxon>
        <taxon>Glomerales</taxon>
        <taxon>Glomeraceae</taxon>
        <taxon>Rhizophagus</taxon>
    </lineage>
</organism>
<proteinExistence type="predicted"/>
<dbReference type="Proteomes" id="UP000234323">
    <property type="component" value="Unassembled WGS sequence"/>
</dbReference>
<feature type="transmembrane region" description="Helical" evidence="1">
    <location>
        <begin position="12"/>
        <end position="40"/>
    </location>
</feature>
<comment type="caution">
    <text evidence="2">The sequence shown here is derived from an EMBL/GenBank/DDBJ whole genome shotgun (WGS) entry which is preliminary data.</text>
</comment>
<gene>
    <name evidence="2" type="ORF">RhiirA4_510989</name>
</gene>